<name>A0ABW6VJW9_MICFU</name>
<organism evidence="1 2">
    <name type="scientific">Microtetraspora fusca</name>
    <dbReference type="NCBI Taxonomy" id="1997"/>
    <lineage>
        <taxon>Bacteria</taxon>
        <taxon>Bacillati</taxon>
        <taxon>Actinomycetota</taxon>
        <taxon>Actinomycetes</taxon>
        <taxon>Streptosporangiales</taxon>
        <taxon>Streptosporangiaceae</taxon>
        <taxon>Microtetraspora</taxon>
    </lineage>
</organism>
<dbReference type="EMBL" id="JBIAXI010000049">
    <property type="protein sequence ID" value="MFF4779385.1"/>
    <property type="molecule type" value="Genomic_DNA"/>
</dbReference>
<keyword evidence="2" id="KW-1185">Reference proteome</keyword>
<proteinExistence type="predicted"/>
<evidence type="ECO:0000313" key="1">
    <source>
        <dbReference type="EMBL" id="MFF4779385.1"/>
    </source>
</evidence>
<dbReference type="RefSeq" id="WP_387348124.1">
    <property type="nucleotide sequence ID" value="NZ_JBIAXI010000049.1"/>
</dbReference>
<gene>
    <name evidence="1" type="ORF">ACFY05_41880</name>
</gene>
<evidence type="ECO:0000313" key="2">
    <source>
        <dbReference type="Proteomes" id="UP001602119"/>
    </source>
</evidence>
<dbReference type="Proteomes" id="UP001602119">
    <property type="component" value="Unassembled WGS sequence"/>
</dbReference>
<accession>A0ABW6VJW9</accession>
<comment type="caution">
    <text evidence="1">The sequence shown here is derived from an EMBL/GenBank/DDBJ whole genome shotgun (WGS) entry which is preliminary data.</text>
</comment>
<protein>
    <submittedName>
        <fullName evidence="1">Uncharacterized protein</fullName>
    </submittedName>
</protein>
<sequence>MSRVTRLRGRHRIGIKHAPVLSRFWDGAARSAARRLDERWQGWLVMYGTGSRLFYAVAAWPVPEPLILTAPTAAELEALMRQHEMILAAQGTLPGLAWLAAA</sequence>
<reference evidence="1 2" key="1">
    <citation type="submission" date="2024-10" db="EMBL/GenBank/DDBJ databases">
        <title>The Natural Products Discovery Center: Release of the First 8490 Sequenced Strains for Exploring Actinobacteria Biosynthetic Diversity.</title>
        <authorList>
            <person name="Kalkreuter E."/>
            <person name="Kautsar S.A."/>
            <person name="Yang D."/>
            <person name="Bader C.D."/>
            <person name="Teijaro C.N."/>
            <person name="Fluegel L."/>
            <person name="Davis C.M."/>
            <person name="Simpson J.R."/>
            <person name="Lauterbach L."/>
            <person name="Steele A.D."/>
            <person name="Gui C."/>
            <person name="Meng S."/>
            <person name="Li G."/>
            <person name="Viehrig K."/>
            <person name="Ye F."/>
            <person name="Su P."/>
            <person name="Kiefer A.F."/>
            <person name="Nichols A."/>
            <person name="Cepeda A.J."/>
            <person name="Yan W."/>
            <person name="Fan B."/>
            <person name="Jiang Y."/>
            <person name="Adhikari A."/>
            <person name="Zheng C.-J."/>
            <person name="Schuster L."/>
            <person name="Cowan T.M."/>
            <person name="Smanski M.J."/>
            <person name="Chevrette M.G."/>
            <person name="De Carvalho L.P.S."/>
            <person name="Shen B."/>
        </authorList>
    </citation>
    <scope>NUCLEOTIDE SEQUENCE [LARGE SCALE GENOMIC DNA]</scope>
    <source>
        <strain evidence="1 2">NPDC001281</strain>
    </source>
</reference>